<feature type="region of interest" description="Disordered" evidence="1">
    <location>
        <begin position="1"/>
        <end position="210"/>
    </location>
</feature>
<feature type="region of interest" description="Disordered" evidence="1">
    <location>
        <begin position="622"/>
        <end position="664"/>
    </location>
</feature>
<organism evidence="2 3">
    <name type="scientific">Ascochyta lentis</name>
    <dbReference type="NCBI Taxonomy" id="205686"/>
    <lineage>
        <taxon>Eukaryota</taxon>
        <taxon>Fungi</taxon>
        <taxon>Dikarya</taxon>
        <taxon>Ascomycota</taxon>
        <taxon>Pezizomycotina</taxon>
        <taxon>Dothideomycetes</taxon>
        <taxon>Pleosporomycetidae</taxon>
        <taxon>Pleosporales</taxon>
        <taxon>Pleosporineae</taxon>
        <taxon>Didymellaceae</taxon>
        <taxon>Ascochyta</taxon>
    </lineage>
</organism>
<feature type="compositionally biased region" description="Polar residues" evidence="1">
    <location>
        <begin position="561"/>
        <end position="577"/>
    </location>
</feature>
<accession>A0A8H7JDD5</accession>
<feature type="compositionally biased region" description="Low complexity" evidence="1">
    <location>
        <begin position="61"/>
        <end position="81"/>
    </location>
</feature>
<feature type="compositionally biased region" description="Pro residues" evidence="1">
    <location>
        <begin position="862"/>
        <end position="874"/>
    </location>
</feature>
<evidence type="ECO:0000313" key="3">
    <source>
        <dbReference type="Proteomes" id="UP000651452"/>
    </source>
</evidence>
<sequence length="1057" mass="116667">MPPKRKSKSMPLAKKFNNKSSARAGTSAVSTKRKQPGEDWKQSRLAPDIPLHMTTRRAAKTSSNHTSPAAPSSAASGSRRSSLNDIAQQSDFDDEPAKRSRMSTDSGSPNGSFGNNTPMNGTQTPNQDESVAEATLQLTKAAGKRRRVSDDSTQSSRTRPNGVLTRTQSDVSEQQPRRKKRKTTDAPADSADQPPELTDASTAPNSPEQVPDVAINLNLRNVLPANGDAPAKIPKRLPGRRRQPHPDTNVEVDLRRQLTLKTSYRSVAKVLKGVLDELAQRTNKNLQDDPDYHKQCPEYEPLMAGLDQKRDTQLDYLAAWRSERIDQLDRVRIAEERIQKQQYFNRFEDLRDDCLQRCYFRMKQIEREWQAAQNDATDDEDNVLPPTYTDGATQGVDERLSSKFASRSRAYVEADRELEDDVRRKRFAQARVVFVDKEEDADDSIEELSGGFARFAGPDRTEAIAHYNITSLADAAHDVERTPSPQIQLPKVQVIPNDQATMLMLLADLSVAEPTRDTNIPVPSKTHEEAIQPLETALSLVEQEPVRRLSPIPAPAESPVTLPSQAAHTSPLKTSQPALGYAQDASRPGFNGAIPMKTLEISEKPTPARTTHRIMDMLNDDEDVPVSRPREPQHPVQEHKLPSTPSRRDNSIQRETPSRGGAARLENIVNQPEQPEQTEHLVDQQLMDALSGPVPQASEPPSPARPNMMAWQHSSLPPPSVPPPAEADESLRRKDPRDTLRKIRELLDRKHAEHGLPPPDRSHHPLVEYYGDIKPQERREAAPVYDPQYPSAGLQGGSDANGHPSHRRGSYDRGSAHWDRDRRPSSSQASRPSPYQGSPPQLYHDELSRSGPTAAHQSPYTSLPPKPPGPPPSAPINFRFAHYDPAPPSSASRPPYQVPAPNYPPASHPPHVPPPPGPYGHTYPSPYQHAYAPPPSSYQAPPPPPPNVPPYPPLKIHQYGGQPILPASMAPPPHSGPAVPYGQPTAAPAFSPPQSQAPVSQPPSLQPNPHSEQNDRRDNSFMGPQSRPRRPYRSYHAPGTQFRTYNGPGGGRGRGGG</sequence>
<feature type="compositionally biased region" description="Low complexity" evidence="1">
    <location>
        <begin position="825"/>
        <end position="834"/>
    </location>
</feature>
<feature type="compositionally biased region" description="Basic and acidic residues" evidence="1">
    <location>
        <begin position="628"/>
        <end position="652"/>
    </location>
</feature>
<keyword evidence="3" id="KW-1185">Reference proteome</keyword>
<feature type="compositionally biased region" description="Polar residues" evidence="1">
    <location>
        <begin position="151"/>
        <end position="174"/>
    </location>
</feature>
<feature type="region of interest" description="Disordered" evidence="1">
    <location>
        <begin position="551"/>
        <end position="589"/>
    </location>
</feature>
<dbReference type="Proteomes" id="UP000651452">
    <property type="component" value="Unassembled WGS sequence"/>
</dbReference>
<dbReference type="AlphaFoldDB" id="A0A8H7JDD5"/>
<dbReference type="EMBL" id="RZGK01000002">
    <property type="protein sequence ID" value="KAF9701075.1"/>
    <property type="molecule type" value="Genomic_DNA"/>
</dbReference>
<comment type="caution">
    <text evidence="2">The sequence shown here is derived from an EMBL/GenBank/DDBJ whole genome shotgun (WGS) entry which is preliminary data.</text>
</comment>
<reference evidence="2" key="1">
    <citation type="submission" date="2018-12" db="EMBL/GenBank/DDBJ databases">
        <authorList>
            <person name="Syme R.A."/>
            <person name="Farfan-Caceres L."/>
            <person name="Lichtenzveig J."/>
        </authorList>
    </citation>
    <scope>NUCLEOTIDE SEQUENCE</scope>
    <source>
        <strain evidence="2">Al4</strain>
    </source>
</reference>
<feature type="region of interest" description="Disordered" evidence="1">
    <location>
        <begin position="224"/>
        <end position="247"/>
    </location>
</feature>
<feature type="region of interest" description="Disordered" evidence="1">
    <location>
        <begin position="374"/>
        <end position="394"/>
    </location>
</feature>
<name>A0A8H7JDD5_9PLEO</name>
<feature type="compositionally biased region" description="Polar residues" evidence="1">
    <location>
        <begin position="199"/>
        <end position="208"/>
    </location>
</feature>
<feature type="compositionally biased region" description="Pro residues" evidence="1">
    <location>
        <begin position="932"/>
        <end position="953"/>
    </location>
</feature>
<feature type="compositionally biased region" description="Pro residues" evidence="1">
    <location>
        <begin position="716"/>
        <end position="725"/>
    </location>
</feature>
<feature type="compositionally biased region" description="Polar residues" evidence="1">
    <location>
        <begin position="18"/>
        <end position="30"/>
    </location>
</feature>
<feature type="region of interest" description="Disordered" evidence="1">
    <location>
        <begin position="691"/>
        <end position="1057"/>
    </location>
</feature>
<feature type="compositionally biased region" description="Pro residues" evidence="1">
    <location>
        <begin position="896"/>
        <end position="918"/>
    </location>
</feature>
<dbReference type="OrthoDB" id="4188028at2759"/>
<feature type="compositionally biased region" description="Basic and acidic residues" evidence="1">
    <location>
        <begin position="729"/>
        <end position="766"/>
    </location>
</feature>
<reference evidence="2" key="2">
    <citation type="submission" date="2020-09" db="EMBL/GenBank/DDBJ databases">
        <title>Reference genome assembly for Australian Ascochyta lentis isolate Al4.</title>
        <authorList>
            <person name="Lee R.C."/>
            <person name="Farfan-Caceres L.M."/>
            <person name="Debler J.W."/>
            <person name="Williams A.H."/>
            <person name="Henares B.M."/>
        </authorList>
    </citation>
    <scope>NUCLEOTIDE SEQUENCE</scope>
    <source>
        <strain evidence="2">Al4</strain>
    </source>
</reference>
<feature type="compositionally biased region" description="Low complexity" evidence="1">
    <location>
        <begin position="919"/>
        <end position="931"/>
    </location>
</feature>
<feature type="compositionally biased region" description="Basic residues" evidence="1">
    <location>
        <begin position="233"/>
        <end position="243"/>
    </location>
</feature>
<feature type="compositionally biased region" description="Gly residues" evidence="1">
    <location>
        <begin position="1047"/>
        <end position="1057"/>
    </location>
</feature>
<feature type="compositionally biased region" description="Low complexity" evidence="1">
    <location>
        <begin position="983"/>
        <end position="999"/>
    </location>
</feature>
<feature type="compositionally biased region" description="Basic and acidic residues" evidence="1">
    <location>
        <begin position="809"/>
        <end position="824"/>
    </location>
</feature>
<gene>
    <name evidence="2" type="ORF">EKO04_000177</name>
</gene>
<proteinExistence type="predicted"/>
<evidence type="ECO:0000313" key="2">
    <source>
        <dbReference type="EMBL" id="KAF9701075.1"/>
    </source>
</evidence>
<protein>
    <submittedName>
        <fullName evidence="2">Uncharacterized protein</fullName>
    </submittedName>
</protein>
<evidence type="ECO:0000256" key="1">
    <source>
        <dbReference type="SAM" id="MobiDB-lite"/>
    </source>
</evidence>
<feature type="compositionally biased region" description="Polar residues" evidence="1">
    <location>
        <begin position="103"/>
        <end position="129"/>
    </location>
</feature>